<name>A0ABP1FUN5_9CHLO</name>
<feature type="transmembrane region" description="Helical" evidence="1">
    <location>
        <begin position="169"/>
        <end position="188"/>
    </location>
</feature>
<feature type="transmembrane region" description="Helical" evidence="1">
    <location>
        <begin position="89"/>
        <end position="110"/>
    </location>
</feature>
<comment type="caution">
    <text evidence="2">The sequence shown here is derived from an EMBL/GenBank/DDBJ whole genome shotgun (WGS) entry which is preliminary data.</text>
</comment>
<sequence length="202" mass="22268">MRAARNARRVWARSILSDDKETITGVQTLRNSIMAVTLFTVACGYVGARAIPELLLNNEWRENLETLQRYDPITRAGGGVPLLHPAVKLGIALGILFVSFMCFAQSGRLYSHVGFMLRAVSSNLCPEHWTFEGELLAVLDMAGFLFSLGLRIFMAFGLLVFWVVGPTTLLIVTVLAVILLFAVDFVSLPKSRDLDTLEVGHA</sequence>
<dbReference type="InterPro" id="IPR006747">
    <property type="entry name" value="DUF599"/>
</dbReference>
<reference evidence="2 3" key="1">
    <citation type="submission" date="2024-06" db="EMBL/GenBank/DDBJ databases">
        <authorList>
            <person name="Kraege A."/>
            <person name="Thomma B."/>
        </authorList>
    </citation>
    <scope>NUCLEOTIDE SEQUENCE [LARGE SCALE GENOMIC DNA]</scope>
</reference>
<keyword evidence="1" id="KW-0472">Membrane</keyword>
<gene>
    <name evidence="2" type="primary">g3334</name>
    <name evidence="2" type="ORF">VP750_LOCUS2846</name>
</gene>
<keyword evidence="1" id="KW-1133">Transmembrane helix</keyword>
<organism evidence="2 3">
    <name type="scientific">Coccomyxa viridis</name>
    <dbReference type="NCBI Taxonomy" id="1274662"/>
    <lineage>
        <taxon>Eukaryota</taxon>
        <taxon>Viridiplantae</taxon>
        <taxon>Chlorophyta</taxon>
        <taxon>core chlorophytes</taxon>
        <taxon>Trebouxiophyceae</taxon>
        <taxon>Trebouxiophyceae incertae sedis</taxon>
        <taxon>Coccomyxaceae</taxon>
        <taxon>Coccomyxa</taxon>
    </lineage>
</organism>
<proteinExistence type="predicted"/>
<dbReference type="PANTHER" id="PTHR31168:SF1">
    <property type="entry name" value="DUF599 FAMILY PROTEIN"/>
    <property type="match status" value="1"/>
</dbReference>
<dbReference type="Proteomes" id="UP001497392">
    <property type="component" value="Unassembled WGS sequence"/>
</dbReference>
<keyword evidence="1" id="KW-0812">Transmembrane</keyword>
<keyword evidence="3" id="KW-1185">Reference proteome</keyword>
<dbReference type="PANTHER" id="PTHR31168">
    <property type="entry name" value="OS02G0292800 PROTEIN"/>
    <property type="match status" value="1"/>
</dbReference>
<dbReference type="Pfam" id="PF04654">
    <property type="entry name" value="DUF599"/>
    <property type="match status" value="1"/>
</dbReference>
<evidence type="ECO:0000313" key="3">
    <source>
        <dbReference type="Proteomes" id="UP001497392"/>
    </source>
</evidence>
<feature type="transmembrane region" description="Helical" evidence="1">
    <location>
        <begin position="144"/>
        <end position="163"/>
    </location>
</feature>
<evidence type="ECO:0000313" key="2">
    <source>
        <dbReference type="EMBL" id="CAL5221187.1"/>
    </source>
</evidence>
<evidence type="ECO:0000256" key="1">
    <source>
        <dbReference type="SAM" id="Phobius"/>
    </source>
</evidence>
<accession>A0ABP1FUN5</accession>
<dbReference type="EMBL" id="CAXHTA020000005">
    <property type="protein sequence ID" value="CAL5221187.1"/>
    <property type="molecule type" value="Genomic_DNA"/>
</dbReference>
<protein>
    <submittedName>
        <fullName evidence="2">G3334 protein</fullName>
    </submittedName>
</protein>